<keyword evidence="3" id="KW-1003">Cell membrane</keyword>
<dbReference type="EMBL" id="JBHRTL010000003">
    <property type="protein sequence ID" value="MFC3154028.1"/>
    <property type="molecule type" value="Genomic_DNA"/>
</dbReference>
<comment type="subcellular location">
    <subcellularLocation>
        <location evidence="1">Cell membrane</location>
        <topology evidence="1">Multi-pass membrane protein</topology>
    </subcellularLocation>
</comment>
<feature type="transmembrane region" description="Helical" evidence="8">
    <location>
        <begin position="152"/>
        <end position="172"/>
    </location>
</feature>
<evidence type="ECO:0000256" key="1">
    <source>
        <dbReference type="ARBA" id="ARBA00004651"/>
    </source>
</evidence>
<dbReference type="RefSeq" id="WP_382414111.1">
    <property type="nucleotide sequence ID" value="NZ_AP031500.1"/>
</dbReference>
<dbReference type="PANTHER" id="PTHR11040">
    <property type="entry name" value="ZINC/IRON TRANSPORTER"/>
    <property type="match status" value="1"/>
</dbReference>
<evidence type="ECO:0000313" key="9">
    <source>
        <dbReference type="EMBL" id="MFC3154028.1"/>
    </source>
</evidence>
<reference evidence="10" key="1">
    <citation type="journal article" date="2019" name="Int. J. Syst. Evol. Microbiol.">
        <title>The Global Catalogue of Microorganisms (GCM) 10K type strain sequencing project: providing services to taxonomists for standard genome sequencing and annotation.</title>
        <authorList>
            <consortium name="The Broad Institute Genomics Platform"/>
            <consortium name="The Broad Institute Genome Sequencing Center for Infectious Disease"/>
            <person name="Wu L."/>
            <person name="Ma J."/>
        </authorList>
    </citation>
    <scope>NUCLEOTIDE SEQUENCE [LARGE SCALE GENOMIC DNA]</scope>
    <source>
        <strain evidence="10">KCTC 52141</strain>
    </source>
</reference>
<feature type="transmembrane region" description="Helical" evidence="8">
    <location>
        <begin position="76"/>
        <end position="95"/>
    </location>
</feature>
<feature type="transmembrane region" description="Helical" evidence="8">
    <location>
        <begin position="238"/>
        <end position="256"/>
    </location>
</feature>
<evidence type="ECO:0000256" key="7">
    <source>
        <dbReference type="ARBA" id="ARBA00023136"/>
    </source>
</evidence>
<keyword evidence="5" id="KW-0862">Zinc</keyword>
<evidence type="ECO:0000256" key="2">
    <source>
        <dbReference type="ARBA" id="ARBA00006939"/>
    </source>
</evidence>
<feature type="transmembrane region" description="Helical" evidence="8">
    <location>
        <begin position="43"/>
        <end position="64"/>
    </location>
</feature>
<accession>A0ABV7HN57</accession>
<keyword evidence="7 8" id="KW-0472">Membrane</keyword>
<sequence length="261" mass="27234">MVSSWDIIILGFLGSLGAGMMTAVGAAGIIFIRQLSARSEDMLLSAAAGIMLAAAIFSLLLPGINQAQVQGHSQSSAVLIVLTGMLLGAALLALIHRYTPHQHFQKPEPGIDAKHLQRIWLFVLAITLHNFPEGMAVGVGFANGDIDNGLPLAIGIGLQNIPEGLAVAVSLMAVGYTRLYAFGVATLTGLLEPIGGLFGATLVSVATPLLPWILGGAAGAMLFIISDEIIPETHRRNHEGVATFSLLGGFSVMMYLDTVLG</sequence>
<evidence type="ECO:0000256" key="8">
    <source>
        <dbReference type="SAM" id="Phobius"/>
    </source>
</evidence>
<dbReference type="Proteomes" id="UP001595548">
    <property type="component" value="Unassembled WGS sequence"/>
</dbReference>
<dbReference type="PANTHER" id="PTHR11040:SF211">
    <property type="entry name" value="ZINC TRANSPORTER ZIP11"/>
    <property type="match status" value="1"/>
</dbReference>
<keyword evidence="4 8" id="KW-0812">Transmembrane</keyword>
<feature type="transmembrane region" description="Helical" evidence="8">
    <location>
        <begin position="116"/>
        <end position="132"/>
    </location>
</feature>
<comment type="caution">
    <text evidence="9">The sequence shown here is derived from an EMBL/GenBank/DDBJ whole genome shotgun (WGS) entry which is preliminary data.</text>
</comment>
<organism evidence="9 10">
    <name type="scientific">Gilvimarinus japonicus</name>
    <dbReference type="NCBI Taxonomy" id="1796469"/>
    <lineage>
        <taxon>Bacteria</taxon>
        <taxon>Pseudomonadati</taxon>
        <taxon>Pseudomonadota</taxon>
        <taxon>Gammaproteobacteria</taxon>
        <taxon>Cellvibrionales</taxon>
        <taxon>Cellvibrionaceae</taxon>
        <taxon>Gilvimarinus</taxon>
    </lineage>
</organism>
<evidence type="ECO:0000256" key="5">
    <source>
        <dbReference type="ARBA" id="ARBA00022833"/>
    </source>
</evidence>
<feature type="transmembrane region" description="Helical" evidence="8">
    <location>
        <begin position="179"/>
        <end position="203"/>
    </location>
</feature>
<evidence type="ECO:0000256" key="4">
    <source>
        <dbReference type="ARBA" id="ARBA00022692"/>
    </source>
</evidence>
<comment type="similarity">
    <text evidence="2">Belongs to the ZIP transporter (TC 2.A.5) family.</text>
</comment>
<proteinExistence type="inferred from homology"/>
<keyword evidence="6 8" id="KW-1133">Transmembrane helix</keyword>
<evidence type="ECO:0000256" key="3">
    <source>
        <dbReference type="ARBA" id="ARBA00022475"/>
    </source>
</evidence>
<keyword evidence="10" id="KW-1185">Reference proteome</keyword>
<name>A0ABV7HN57_9GAMM</name>
<evidence type="ECO:0000256" key="6">
    <source>
        <dbReference type="ARBA" id="ARBA00022989"/>
    </source>
</evidence>
<dbReference type="InterPro" id="IPR003689">
    <property type="entry name" value="ZIP"/>
</dbReference>
<dbReference type="Pfam" id="PF02535">
    <property type="entry name" value="Zip"/>
    <property type="match status" value="1"/>
</dbReference>
<feature type="transmembrane region" description="Helical" evidence="8">
    <location>
        <begin position="6"/>
        <end position="31"/>
    </location>
</feature>
<feature type="transmembrane region" description="Helical" evidence="8">
    <location>
        <begin position="209"/>
        <end position="226"/>
    </location>
</feature>
<protein>
    <submittedName>
        <fullName evidence="9">ZIP family metal transporter</fullName>
    </submittedName>
</protein>
<evidence type="ECO:0000313" key="10">
    <source>
        <dbReference type="Proteomes" id="UP001595548"/>
    </source>
</evidence>
<gene>
    <name evidence="9" type="ORF">ACFOEB_02355</name>
</gene>